<dbReference type="GO" id="GO:0004190">
    <property type="term" value="F:aspartic-type endopeptidase activity"/>
    <property type="evidence" value="ECO:0007669"/>
    <property type="project" value="InterPro"/>
</dbReference>
<organism evidence="3 4">
    <name type="scientific">Perkinsus olseni</name>
    <name type="common">Perkinsus atlanticus</name>
    <dbReference type="NCBI Taxonomy" id="32597"/>
    <lineage>
        <taxon>Eukaryota</taxon>
        <taxon>Sar</taxon>
        <taxon>Alveolata</taxon>
        <taxon>Perkinsozoa</taxon>
        <taxon>Perkinsea</taxon>
        <taxon>Perkinsida</taxon>
        <taxon>Perkinsidae</taxon>
        <taxon>Perkinsus</taxon>
    </lineage>
</organism>
<feature type="domain" description="Peptidase A1" evidence="1">
    <location>
        <begin position="1"/>
        <end position="349"/>
    </location>
</feature>
<dbReference type="EMBL" id="JABAHT010000426">
    <property type="protein sequence ID" value="KAF4656131.1"/>
    <property type="molecule type" value="Genomic_DNA"/>
</dbReference>
<evidence type="ECO:0000313" key="5">
    <source>
        <dbReference type="Proteomes" id="UP000572268"/>
    </source>
</evidence>
<evidence type="ECO:0000313" key="3">
    <source>
        <dbReference type="EMBL" id="KAF4656131.1"/>
    </source>
</evidence>
<dbReference type="Pfam" id="PF00026">
    <property type="entry name" value="Asp"/>
    <property type="match status" value="1"/>
</dbReference>
<comment type="caution">
    <text evidence="3">The sequence shown here is derived from an EMBL/GenBank/DDBJ whole genome shotgun (WGS) entry which is preliminary data.</text>
</comment>
<sequence length="393" mass="43817">MTFDGRTIALYVDTGSRQTYLVYGGWYESVYGPGSCEYLVSGCYFCPLDDPCDLKGLLSQRIRTISYGDKDVVKFVNRRVALEYDEQKIRNLQIGLVVNATMIKKNQPHAVLGVSFNPRVQNAVQEPSFLEHLLRFNNPTASIHVSKFSIGLTGRLVLGRSPEHVRGTRFFPIQEAPWAATMSAMVASAAWVKSSSDAAHGKQLWGEGGHFHVVLDTGSDTSTIPSEVFSMILDTIEAEFGEERIDWTGEFYKGKKRNLVAFLDGHRRIWCRKTMVNRLPSIDIQVDGSPAFEINLSDYAFVCGDLWCTVQIKDRLSLDDSESAFLLGMPFFAAHDFFIDHGSRLIGIKAPAEPVVKESFTTKAWNERLGPPCTRVVQIPSGATRVIQSCIDA</sequence>
<dbReference type="AlphaFoldDB" id="A0A7J6LAC0"/>
<gene>
    <name evidence="2" type="ORF">FOL46_009591</name>
    <name evidence="3" type="ORF">FOZ61_007168</name>
</gene>
<evidence type="ECO:0000313" key="4">
    <source>
        <dbReference type="Proteomes" id="UP000570595"/>
    </source>
</evidence>
<dbReference type="Proteomes" id="UP000572268">
    <property type="component" value="Unassembled WGS sequence"/>
</dbReference>
<dbReference type="GO" id="GO:0006508">
    <property type="term" value="P:proteolysis"/>
    <property type="evidence" value="ECO:0007669"/>
    <property type="project" value="InterPro"/>
</dbReference>
<proteinExistence type="predicted"/>
<dbReference type="PROSITE" id="PS51767">
    <property type="entry name" value="PEPTIDASE_A1"/>
    <property type="match status" value="1"/>
</dbReference>
<dbReference type="InterPro" id="IPR001969">
    <property type="entry name" value="Aspartic_peptidase_AS"/>
</dbReference>
<dbReference type="Gene3D" id="2.40.70.10">
    <property type="entry name" value="Acid Proteases"/>
    <property type="match status" value="1"/>
</dbReference>
<name>A0A7J6LAC0_PEROL</name>
<dbReference type="PROSITE" id="PS00141">
    <property type="entry name" value="ASP_PROTEASE"/>
    <property type="match status" value="1"/>
</dbReference>
<dbReference type="InterPro" id="IPR021109">
    <property type="entry name" value="Peptidase_aspartic_dom_sf"/>
</dbReference>
<evidence type="ECO:0000313" key="2">
    <source>
        <dbReference type="EMBL" id="KAF4652629.1"/>
    </source>
</evidence>
<evidence type="ECO:0000259" key="1">
    <source>
        <dbReference type="PROSITE" id="PS51767"/>
    </source>
</evidence>
<accession>A0A7J6LAC0</accession>
<reference evidence="4 5" key="1">
    <citation type="submission" date="2020-04" db="EMBL/GenBank/DDBJ databases">
        <title>Perkinsus olseni comparative genomics.</title>
        <authorList>
            <person name="Bogema D.R."/>
        </authorList>
    </citation>
    <scope>NUCLEOTIDE SEQUENCE [LARGE SCALE GENOMIC DNA]</scope>
    <source>
        <strain evidence="3">ATCC PRA-179</strain>
        <strain evidence="2">ATCC PRA-31</strain>
    </source>
</reference>
<dbReference type="InterPro" id="IPR033121">
    <property type="entry name" value="PEPTIDASE_A1"/>
</dbReference>
<dbReference type="OrthoDB" id="10461849at2759"/>
<dbReference type="SUPFAM" id="SSF50630">
    <property type="entry name" value="Acid proteases"/>
    <property type="match status" value="1"/>
</dbReference>
<dbReference type="Proteomes" id="UP000570595">
    <property type="component" value="Unassembled WGS sequence"/>
</dbReference>
<dbReference type="EMBL" id="JABANN010000893">
    <property type="protein sequence ID" value="KAF4652629.1"/>
    <property type="molecule type" value="Genomic_DNA"/>
</dbReference>
<protein>
    <recommendedName>
        <fullName evidence="1">Peptidase A1 domain-containing protein</fullName>
    </recommendedName>
</protein>